<dbReference type="Gene3D" id="3.40.630.30">
    <property type="match status" value="1"/>
</dbReference>
<dbReference type="InterPro" id="IPR000182">
    <property type="entry name" value="GNAT_dom"/>
</dbReference>
<evidence type="ECO:0000313" key="3">
    <source>
        <dbReference type="EMBL" id="KKU61364.1"/>
    </source>
</evidence>
<dbReference type="PANTHER" id="PTHR13947:SF37">
    <property type="entry name" value="LD18367P"/>
    <property type="match status" value="1"/>
</dbReference>
<proteinExistence type="predicted"/>
<accession>A0A0G1RVL2</accession>
<dbReference type="GO" id="GO:0008080">
    <property type="term" value="F:N-acetyltransferase activity"/>
    <property type="evidence" value="ECO:0007669"/>
    <property type="project" value="InterPro"/>
</dbReference>
<dbReference type="PROSITE" id="PS51186">
    <property type="entry name" value="GNAT"/>
    <property type="match status" value="1"/>
</dbReference>
<dbReference type="Proteomes" id="UP000033860">
    <property type="component" value="Unassembled WGS sequence"/>
</dbReference>
<evidence type="ECO:0000256" key="1">
    <source>
        <dbReference type="ARBA" id="ARBA00022679"/>
    </source>
</evidence>
<protein>
    <submittedName>
        <fullName evidence="3">Acetyltransferase</fullName>
    </submittedName>
</protein>
<keyword evidence="1 3" id="KW-0808">Transferase</keyword>
<evidence type="ECO:0000259" key="2">
    <source>
        <dbReference type="PROSITE" id="PS51186"/>
    </source>
</evidence>
<dbReference type="CDD" id="cd04301">
    <property type="entry name" value="NAT_SF"/>
    <property type="match status" value="1"/>
</dbReference>
<name>A0A0G1RVL2_9BACT</name>
<dbReference type="SUPFAM" id="SSF55729">
    <property type="entry name" value="Acyl-CoA N-acyltransferases (Nat)"/>
    <property type="match status" value="1"/>
</dbReference>
<dbReference type="InterPro" id="IPR050769">
    <property type="entry name" value="NAT_camello-type"/>
</dbReference>
<comment type="caution">
    <text evidence="3">The sequence shown here is derived from an EMBL/GenBank/DDBJ whole genome shotgun (WGS) entry which is preliminary data.</text>
</comment>
<dbReference type="AlphaFoldDB" id="A0A0G1RVL2"/>
<dbReference type="Pfam" id="PF00583">
    <property type="entry name" value="Acetyltransf_1"/>
    <property type="match status" value="1"/>
</dbReference>
<gene>
    <name evidence="3" type="ORF">UX85_C0003G0023</name>
</gene>
<organism evidence="3 4">
    <name type="scientific">Candidatus Beckwithbacteria bacterium GW2011_GWB1_47_15</name>
    <dbReference type="NCBI Taxonomy" id="1618371"/>
    <lineage>
        <taxon>Bacteria</taxon>
        <taxon>Candidatus Beckwithiibacteriota</taxon>
    </lineage>
</organism>
<dbReference type="PANTHER" id="PTHR13947">
    <property type="entry name" value="GNAT FAMILY N-ACETYLTRANSFERASE"/>
    <property type="match status" value="1"/>
</dbReference>
<feature type="domain" description="N-acetyltransferase" evidence="2">
    <location>
        <begin position="4"/>
        <end position="142"/>
    </location>
</feature>
<dbReference type="InterPro" id="IPR016181">
    <property type="entry name" value="Acyl_CoA_acyltransferase"/>
</dbReference>
<evidence type="ECO:0000313" key="4">
    <source>
        <dbReference type="Proteomes" id="UP000033860"/>
    </source>
</evidence>
<dbReference type="EMBL" id="LCNT01000003">
    <property type="protein sequence ID" value="KKU61364.1"/>
    <property type="molecule type" value="Genomic_DNA"/>
</dbReference>
<sequence length="142" mass="16479">MVKTVIRNYQPSDYQAVKSILIEAGLFSPRSDTKQRLDRKITHQPDSILVADINKQIIGCIYLIKDHWVSLLFRFAISKKFRQQSHGSKLLKKAETLLKKQGFKTVILFVENDDKVLVSFYKKRGYRLGGINRCLIKPLEKN</sequence>
<reference evidence="3 4" key="1">
    <citation type="journal article" date="2015" name="Nature">
        <title>rRNA introns, odd ribosomes, and small enigmatic genomes across a large radiation of phyla.</title>
        <authorList>
            <person name="Brown C.T."/>
            <person name="Hug L.A."/>
            <person name="Thomas B.C."/>
            <person name="Sharon I."/>
            <person name="Castelle C.J."/>
            <person name="Singh A."/>
            <person name="Wilkins M.J."/>
            <person name="Williams K.H."/>
            <person name="Banfield J.F."/>
        </authorList>
    </citation>
    <scope>NUCLEOTIDE SEQUENCE [LARGE SCALE GENOMIC DNA]</scope>
</reference>